<dbReference type="InterPro" id="IPR036056">
    <property type="entry name" value="Fibrinogen-like_C"/>
</dbReference>
<feature type="coiled-coil region" evidence="1">
    <location>
        <begin position="159"/>
        <end position="210"/>
    </location>
</feature>
<feature type="compositionally biased region" description="Basic and acidic residues" evidence="2">
    <location>
        <begin position="225"/>
        <end position="239"/>
    </location>
</feature>
<dbReference type="InterPro" id="IPR014716">
    <property type="entry name" value="Fibrinogen_a/b/g_C_1"/>
</dbReference>
<evidence type="ECO:0000256" key="2">
    <source>
        <dbReference type="SAM" id="MobiDB-lite"/>
    </source>
</evidence>
<feature type="compositionally biased region" description="Polar residues" evidence="2">
    <location>
        <begin position="288"/>
        <end position="297"/>
    </location>
</feature>
<dbReference type="InterPro" id="IPR050373">
    <property type="entry name" value="Fibrinogen_C-term_domain"/>
</dbReference>
<sequence length="642" mass="72605">MSPRTASIRKNQNSQSLKGVLPSLDSKQNFTLTSVGEVQLSTPPDKRNPPVYLLIRVLISQVTFLSTTCKKFHIYVSLLALFLQRERKITEILEAVRKIEEHLSKEDRLREIADIIRIDSNVEKLNAKLDRVLNILDNTATPAIGRIDSSSSMSQGNNMEIIQNKLQNLEVSIAGVEEAMKKIDFDPMKVNEIERRTTQLKDDMNAKLRKMMNVLTALYELNKDMKNNVESRPDNKEQPTGESRSSNFATEFLMENLDELERKIKEQFSVLTSEIRSEVTSLKIMTSTASANCQPSTTEEDEDEWLTPQDNARAGRPPPAGRSLARSSSGLDNLVESLSRSTREIREEIQQGIQGLDTKLQNLTAIAQSQPKCDSFDTAESIITSRRTGMPFDRVPIQNLDENSRSAKSDTCTKFAQNVPNPKSCADLRKGGATCDGIYVIFPKGRRAVRVLCDMTTDGGGWTVLMRRGDYGDKMTSFHRNWLSYKNGFGDVEGEFWLGNDVIFFMTSEEANMLRIHMSAFDGDEVNLDYSSFSVGNETTNYRLQLGPPAGVPNVAANSLRYHNNHPFSTFDRKNDDFDQNCAATYKGGWWFNGCYFGFLTGEYFKPEDKRENWQGILWYDWKGNAALKGAEMMIRPKHVVN</sequence>
<keyword evidence="1" id="KW-0175">Coiled coil</keyword>
<evidence type="ECO:0000313" key="4">
    <source>
        <dbReference type="EMBL" id="GBN43630.1"/>
    </source>
</evidence>
<dbReference type="Gene3D" id="3.90.215.10">
    <property type="entry name" value="Gamma Fibrinogen, chain A, domain 1"/>
    <property type="match status" value="1"/>
</dbReference>
<dbReference type="Pfam" id="PF00147">
    <property type="entry name" value="Fibrinogen_C"/>
    <property type="match status" value="1"/>
</dbReference>
<dbReference type="PROSITE" id="PS51406">
    <property type="entry name" value="FIBRINOGEN_C_2"/>
    <property type="match status" value="1"/>
</dbReference>
<evidence type="ECO:0000259" key="3">
    <source>
        <dbReference type="PROSITE" id="PS51406"/>
    </source>
</evidence>
<dbReference type="Proteomes" id="UP000499080">
    <property type="component" value="Unassembled WGS sequence"/>
</dbReference>
<dbReference type="SMART" id="SM00186">
    <property type="entry name" value="FBG"/>
    <property type="match status" value="1"/>
</dbReference>
<proteinExistence type="predicted"/>
<dbReference type="PANTHER" id="PTHR19143:SF327">
    <property type="entry name" value="FI21813P1-RELATED"/>
    <property type="match status" value="1"/>
</dbReference>
<protein>
    <submittedName>
        <fullName evidence="4">Techylectin-5B</fullName>
    </submittedName>
</protein>
<dbReference type="OrthoDB" id="6145874at2759"/>
<organism evidence="4 5">
    <name type="scientific">Araneus ventricosus</name>
    <name type="common">Orbweaver spider</name>
    <name type="synonym">Epeira ventricosa</name>
    <dbReference type="NCBI Taxonomy" id="182803"/>
    <lineage>
        <taxon>Eukaryota</taxon>
        <taxon>Metazoa</taxon>
        <taxon>Ecdysozoa</taxon>
        <taxon>Arthropoda</taxon>
        <taxon>Chelicerata</taxon>
        <taxon>Arachnida</taxon>
        <taxon>Araneae</taxon>
        <taxon>Araneomorphae</taxon>
        <taxon>Entelegynae</taxon>
        <taxon>Araneoidea</taxon>
        <taxon>Araneidae</taxon>
        <taxon>Araneus</taxon>
    </lineage>
</organism>
<gene>
    <name evidence="4" type="primary">TL5B_10</name>
    <name evidence="4" type="ORF">AVEN_213821_1</name>
</gene>
<comment type="caution">
    <text evidence="4">The sequence shown here is derived from an EMBL/GenBank/DDBJ whole genome shotgun (WGS) entry which is preliminary data.</text>
</comment>
<evidence type="ECO:0000256" key="1">
    <source>
        <dbReference type="SAM" id="Coils"/>
    </source>
</evidence>
<dbReference type="InterPro" id="IPR002181">
    <property type="entry name" value="Fibrinogen_a/b/g_C_dom"/>
</dbReference>
<dbReference type="EMBL" id="BGPR01009995">
    <property type="protein sequence ID" value="GBN43630.1"/>
    <property type="molecule type" value="Genomic_DNA"/>
</dbReference>
<dbReference type="GO" id="GO:0005615">
    <property type="term" value="C:extracellular space"/>
    <property type="evidence" value="ECO:0007669"/>
    <property type="project" value="TreeGrafter"/>
</dbReference>
<feature type="region of interest" description="Disordered" evidence="2">
    <location>
        <begin position="288"/>
        <end position="333"/>
    </location>
</feature>
<dbReference type="PANTHER" id="PTHR19143">
    <property type="entry name" value="FIBRINOGEN/TENASCIN/ANGIOPOEITIN"/>
    <property type="match status" value="1"/>
</dbReference>
<dbReference type="NCBIfam" id="NF040941">
    <property type="entry name" value="GGGWT_bact"/>
    <property type="match status" value="1"/>
</dbReference>
<evidence type="ECO:0000313" key="5">
    <source>
        <dbReference type="Proteomes" id="UP000499080"/>
    </source>
</evidence>
<feature type="region of interest" description="Disordered" evidence="2">
    <location>
        <begin position="225"/>
        <end position="248"/>
    </location>
</feature>
<feature type="domain" description="Fibrinogen C-terminal" evidence="3">
    <location>
        <begin position="416"/>
        <end position="639"/>
    </location>
</feature>
<reference evidence="4 5" key="1">
    <citation type="journal article" date="2019" name="Sci. Rep.">
        <title>Orb-weaving spider Araneus ventricosus genome elucidates the spidroin gene catalogue.</title>
        <authorList>
            <person name="Kono N."/>
            <person name="Nakamura H."/>
            <person name="Ohtoshi R."/>
            <person name="Moran D.A.P."/>
            <person name="Shinohara A."/>
            <person name="Yoshida Y."/>
            <person name="Fujiwara M."/>
            <person name="Mori M."/>
            <person name="Tomita M."/>
            <person name="Arakawa K."/>
        </authorList>
    </citation>
    <scope>NUCLEOTIDE SEQUENCE [LARGE SCALE GENOMIC DNA]</scope>
</reference>
<dbReference type="SUPFAM" id="SSF56496">
    <property type="entry name" value="Fibrinogen C-terminal domain-like"/>
    <property type="match status" value="1"/>
</dbReference>
<name>A0A4Y2NZ75_ARAVE</name>
<keyword evidence="5" id="KW-1185">Reference proteome</keyword>
<dbReference type="AlphaFoldDB" id="A0A4Y2NZ75"/>
<dbReference type="CDD" id="cd00087">
    <property type="entry name" value="FReD"/>
    <property type="match status" value="1"/>
</dbReference>
<accession>A0A4Y2NZ75</accession>